<feature type="domain" description="Reverse transcriptase Ty1/copia-type" evidence="8">
    <location>
        <begin position="941"/>
        <end position="1093"/>
    </location>
</feature>
<name>A0A2Z6MJ57_TRISU</name>
<feature type="domain" description="Retroviral polymerase SH3-like" evidence="9">
    <location>
        <begin position="696"/>
        <end position="752"/>
    </location>
</feature>
<dbReference type="InterPro" id="IPR013103">
    <property type="entry name" value="RVT_2"/>
</dbReference>
<dbReference type="Pfam" id="PF03732">
    <property type="entry name" value="Retrotrans_gag"/>
    <property type="match status" value="1"/>
</dbReference>
<sequence>MPKSQLQFNGESLYCSASDLLSKCNREQNPVDRFIYVIAWSISTTRPLPFGVAPYNPILGETHHVSKGNFNVLIEQVSHHPPVTAFHATDDKENIEIISCQQPVPKFYGTSVEVKINSKGKLKFLNHGETYEMNSPNILYRILPVPGVDWVGTVNIRCPETGLVAELSYKSNHSFLGLGGNHKVIKGKIFDSSSSKVLYELDGHRDRIVKLKDRINGEVRVIYDATKVNSGLQALKNEESVWPTESLHVWSELSHAIMSKDWEKAREAKQVVEERQRELMRERESKGENWIPKHFVVSYSKELSSQNLLSLEVDQATGGVFRIVHKDWVKAKEAKQVVEERQSELKGERESKGENWVHKHFVVSYSKEGVAEGRHGDARKNVKLLVYPWFCVPVPADQFDPSFQSWNRCNMLVHSWIMNSVSECIAQSIVFMENAFDVWNDLKERFAQSDLVRISELQQEIYALKQDSRIVTEFYSALKLLWEELEIYLPMPNCSCRIRCTCEAMRAAHANHSLLHIVRFLTGLNDEFSVVKSQVLLIDPLPPLNKVFSMVLQHERQGNFYPSDESKALLNAAKSKGIDEPITQKNTQGPPITQYQALQLISLLQSSFSNPSSSTATSNQVGSVDLIGPSSINQVSQLSSAQNYSVNFNGSHCLIQNHLTKRIIGFTEMIDGLYYLKLTSKDIHAYAVDGSDKSTIPEAALTKLAPRSRKCIFLGYKQGVKGTIPYDFHNREVFISINVTHHDHILPYKPSNSQIHWHYHSSYEPDLNIPLPQENTNTRPDVVINTEPDGNINTKSEPTSPITKGLNPVSTDDIHHSPSPELSNHDNTSIPLQEPISQSPGHTTSDQHVSTHRPIRDKHAPSYLSDYVCNHSITSSNPSSSGILYPISSFHSFQHMSLVHHAFTTSITHNTEPKSYPEACKLECWKRAMNDELEALAKTGTWEIVDLPPQIKPIGSKWVYKVKYKSDGTIERHKARLVAKGYNQIEGLDFFDTFSPVAKLTTVRLLLATAAVKGWYLHQLDVINAFLHGGLQENVYMTIPEGVYSSKPNQVCKLLKSLYGLKQASRKWYEKLTSLLIKEGYSQSTADYSLFTLHSNSDFTALLFKIKDLGTLKYFLGLEVAQSREGITISQRKYCLDLLKDSGLLGSKPATTPLDPAIKISNDDSKPYEDISLYRRIIGKLLYLTNTRPDIIFATQQLSQFLHKPTVNHYNAACRVIRYLKHSPGRGLLFPRNSDLQLLGFTDADWAGCFDTRKSTTGYCFFLGFSLVSWKAKKQTTVSRSSSEVEYRALSTATCELI</sequence>
<dbReference type="EMBL" id="DF973309">
    <property type="protein sequence ID" value="GAU25332.1"/>
    <property type="molecule type" value="Genomic_DNA"/>
</dbReference>
<proteinExistence type="inferred from homology"/>
<evidence type="ECO:0000313" key="11">
    <source>
        <dbReference type="Proteomes" id="UP000242715"/>
    </source>
</evidence>
<protein>
    <recommendedName>
        <fullName evidence="12">Oxysterol-binding protein</fullName>
    </recommendedName>
</protein>
<dbReference type="Pfam" id="PF25597">
    <property type="entry name" value="SH3_retrovirus"/>
    <property type="match status" value="1"/>
</dbReference>
<dbReference type="PROSITE" id="PS01013">
    <property type="entry name" value="OSBP"/>
    <property type="match status" value="1"/>
</dbReference>
<dbReference type="InterPro" id="IPR057670">
    <property type="entry name" value="SH3_retrovirus"/>
</dbReference>
<evidence type="ECO:0000256" key="5">
    <source>
        <dbReference type="RuleBase" id="RU003844"/>
    </source>
</evidence>
<feature type="domain" description="Retrotransposon gag" evidence="7">
    <location>
        <begin position="414"/>
        <end position="486"/>
    </location>
</feature>
<feature type="compositionally biased region" description="Polar residues" evidence="6">
    <location>
        <begin position="791"/>
        <end position="802"/>
    </location>
</feature>
<evidence type="ECO:0000259" key="9">
    <source>
        <dbReference type="Pfam" id="PF25597"/>
    </source>
</evidence>
<keyword evidence="4" id="KW-0446">Lipid-binding</keyword>
<dbReference type="GO" id="GO:0016020">
    <property type="term" value="C:membrane"/>
    <property type="evidence" value="ECO:0007669"/>
    <property type="project" value="TreeGrafter"/>
</dbReference>
<evidence type="ECO:0000259" key="8">
    <source>
        <dbReference type="Pfam" id="PF07727"/>
    </source>
</evidence>
<dbReference type="Pfam" id="PF07727">
    <property type="entry name" value="RVT_2"/>
    <property type="match status" value="1"/>
</dbReference>
<accession>A0A2Z6MJ57</accession>
<keyword evidence="3" id="KW-0445">Lipid transport</keyword>
<dbReference type="PANTHER" id="PTHR10972:SF102">
    <property type="entry name" value="OXYSTEROL-BINDING PROTEIN"/>
    <property type="match status" value="1"/>
</dbReference>
<dbReference type="FunFam" id="3.30.70.3490:FF:000007">
    <property type="entry name" value="Oxysterol-binding protein-related protein 4B"/>
    <property type="match status" value="1"/>
</dbReference>
<evidence type="ECO:0000256" key="2">
    <source>
        <dbReference type="ARBA" id="ARBA00008842"/>
    </source>
</evidence>
<dbReference type="Gene3D" id="2.40.160.120">
    <property type="match status" value="1"/>
</dbReference>
<gene>
    <name evidence="10" type="ORF">TSUD_375950</name>
</gene>
<organism evidence="10 11">
    <name type="scientific">Trifolium subterraneum</name>
    <name type="common">Subterranean clover</name>
    <dbReference type="NCBI Taxonomy" id="3900"/>
    <lineage>
        <taxon>Eukaryota</taxon>
        <taxon>Viridiplantae</taxon>
        <taxon>Streptophyta</taxon>
        <taxon>Embryophyta</taxon>
        <taxon>Tracheophyta</taxon>
        <taxon>Spermatophyta</taxon>
        <taxon>Magnoliopsida</taxon>
        <taxon>eudicotyledons</taxon>
        <taxon>Gunneridae</taxon>
        <taxon>Pentapetalae</taxon>
        <taxon>rosids</taxon>
        <taxon>fabids</taxon>
        <taxon>Fabales</taxon>
        <taxon>Fabaceae</taxon>
        <taxon>Papilionoideae</taxon>
        <taxon>50 kb inversion clade</taxon>
        <taxon>NPAAA clade</taxon>
        <taxon>Hologalegina</taxon>
        <taxon>IRL clade</taxon>
        <taxon>Trifolieae</taxon>
        <taxon>Trifolium</taxon>
    </lineage>
</organism>
<evidence type="ECO:0008006" key="12">
    <source>
        <dbReference type="Google" id="ProtNLM"/>
    </source>
</evidence>
<evidence type="ECO:0000313" key="10">
    <source>
        <dbReference type="EMBL" id="GAU25332.1"/>
    </source>
</evidence>
<dbReference type="Gene3D" id="3.30.70.3490">
    <property type="match status" value="2"/>
</dbReference>
<keyword evidence="3" id="KW-0813">Transport</keyword>
<evidence type="ECO:0000256" key="6">
    <source>
        <dbReference type="SAM" id="MobiDB-lite"/>
    </source>
</evidence>
<evidence type="ECO:0000256" key="3">
    <source>
        <dbReference type="ARBA" id="ARBA00023055"/>
    </source>
</evidence>
<comment type="function">
    <text evidence="1">May be involved in the transport of sterols.</text>
</comment>
<reference evidence="11" key="1">
    <citation type="journal article" date="2017" name="Front. Plant Sci.">
        <title>Climate Clever Clovers: New Paradigm to Reduce the Environmental Footprint of Ruminants by Breeding Low Methanogenic Forages Utilizing Haplotype Variation.</title>
        <authorList>
            <person name="Kaur P."/>
            <person name="Appels R."/>
            <person name="Bayer P.E."/>
            <person name="Keeble-Gagnere G."/>
            <person name="Wang J."/>
            <person name="Hirakawa H."/>
            <person name="Shirasawa K."/>
            <person name="Vercoe P."/>
            <person name="Stefanova K."/>
            <person name="Durmic Z."/>
            <person name="Nichols P."/>
            <person name="Revell C."/>
            <person name="Isobe S.N."/>
            <person name="Edwards D."/>
            <person name="Erskine W."/>
        </authorList>
    </citation>
    <scope>NUCLEOTIDE SEQUENCE [LARGE SCALE GENOMIC DNA]</scope>
    <source>
        <strain evidence="11">cv. Daliak</strain>
    </source>
</reference>
<feature type="compositionally biased region" description="Polar residues" evidence="6">
    <location>
        <begin position="820"/>
        <end position="848"/>
    </location>
</feature>
<evidence type="ECO:0000256" key="4">
    <source>
        <dbReference type="ARBA" id="ARBA00023121"/>
    </source>
</evidence>
<dbReference type="Pfam" id="PF01237">
    <property type="entry name" value="Oxysterol_BP"/>
    <property type="match status" value="1"/>
</dbReference>
<dbReference type="InterPro" id="IPR005162">
    <property type="entry name" value="Retrotrans_gag_dom"/>
</dbReference>
<dbReference type="Proteomes" id="UP000242715">
    <property type="component" value="Unassembled WGS sequence"/>
</dbReference>
<keyword evidence="11" id="KW-1185">Reference proteome</keyword>
<evidence type="ECO:0000259" key="7">
    <source>
        <dbReference type="Pfam" id="PF03732"/>
    </source>
</evidence>
<dbReference type="SUPFAM" id="SSF144000">
    <property type="entry name" value="Oxysterol-binding protein-like"/>
    <property type="match status" value="2"/>
</dbReference>
<dbReference type="SUPFAM" id="SSF56672">
    <property type="entry name" value="DNA/RNA polymerases"/>
    <property type="match status" value="1"/>
</dbReference>
<feature type="region of interest" description="Disordered" evidence="6">
    <location>
        <begin position="770"/>
        <end position="853"/>
    </location>
</feature>
<dbReference type="FunFam" id="2.40.160.120:FF:000011">
    <property type="entry name" value="Oxysterol-binding protein-related protein 4C"/>
    <property type="match status" value="1"/>
</dbReference>
<dbReference type="GO" id="GO:0006869">
    <property type="term" value="P:lipid transport"/>
    <property type="evidence" value="ECO:0007669"/>
    <property type="project" value="UniProtKB-KW"/>
</dbReference>
<dbReference type="InterPro" id="IPR018494">
    <property type="entry name" value="Oxysterol-bd_CS"/>
</dbReference>
<dbReference type="InterPro" id="IPR043502">
    <property type="entry name" value="DNA/RNA_pol_sf"/>
</dbReference>
<comment type="similarity">
    <text evidence="2 5">Belongs to the OSBP family.</text>
</comment>
<dbReference type="CDD" id="cd09272">
    <property type="entry name" value="RNase_HI_RT_Ty1"/>
    <property type="match status" value="1"/>
</dbReference>
<dbReference type="GO" id="GO:0032934">
    <property type="term" value="F:sterol binding"/>
    <property type="evidence" value="ECO:0007669"/>
    <property type="project" value="TreeGrafter"/>
</dbReference>
<dbReference type="InterPro" id="IPR037239">
    <property type="entry name" value="OSBP_sf"/>
</dbReference>
<dbReference type="OrthoDB" id="1738684at2759"/>
<dbReference type="PANTHER" id="PTHR10972">
    <property type="entry name" value="OXYSTEROL-BINDING PROTEIN-RELATED"/>
    <property type="match status" value="1"/>
</dbReference>
<dbReference type="GO" id="GO:0005829">
    <property type="term" value="C:cytosol"/>
    <property type="evidence" value="ECO:0007669"/>
    <property type="project" value="TreeGrafter"/>
</dbReference>
<evidence type="ECO:0000256" key="1">
    <source>
        <dbReference type="ARBA" id="ARBA00003361"/>
    </source>
</evidence>
<dbReference type="InterPro" id="IPR000648">
    <property type="entry name" value="Oxysterol-bd"/>
</dbReference>